<evidence type="ECO:0000256" key="1">
    <source>
        <dbReference type="ARBA" id="ARBA00004141"/>
    </source>
</evidence>
<proteinExistence type="predicted"/>
<feature type="domain" description="Major facilitator superfamily (MFS) profile" evidence="7">
    <location>
        <begin position="1"/>
        <end position="170"/>
    </location>
</feature>
<dbReference type="PANTHER" id="PTHR23503">
    <property type="entry name" value="SOLUTE CARRIER FAMILY 2"/>
    <property type="match status" value="1"/>
</dbReference>
<evidence type="ECO:0000256" key="4">
    <source>
        <dbReference type="ARBA" id="ARBA00023136"/>
    </source>
</evidence>
<dbReference type="PANTHER" id="PTHR23503:SF54">
    <property type="entry name" value="MAJOR FACILITATOR SUPERFAMILY (MFS) PROFILE DOMAIN-CONTAINING PROTEIN"/>
    <property type="match status" value="1"/>
</dbReference>
<dbReference type="AlphaFoldDB" id="A0AAV7LRD0"/>
<dbReference type="Pfam" id="PF00083">
    <property type="entry name" value="Sugar_tr"/>
    <property type="match status" value="1"/>
</dbReference>
<evidence type="ECO:0000256" key="2">
    <source>
        <dbReference type="ARBA" id="ARBA00022692"/>
    </source>
</evidence>
<dbReference type="Proteomes" id="UP001066276">
    <property type="component" value="Chromosome 11"/>
</dbReference>
<dbReference type="GO" id="GO:0005886">
    <property type="term" value="C:plasma membrane"/>
    <property type="evidence" value="ECO:0007669"/>
    <property type="project" value="TreeGrafter"/>
</dbReference>
<evidence type="ECO:0000313" key="8">
    <source>
        <dbReference type="EMBL" id="KAJ1093578.1"/>
    </source>
</evidence>
<feature type="region of interest" description="Disordered" evidence="5">
    <location>
        <begin position="187"/>
        <end position="209"/>
    </location>
</feature>
<evidence type="ECO:0000256" key="6">
    <source>
        <dbReference type="SAM" id="Phobius"/>
    </source>
</evidence>
<dbReference type="EMBL" id="JANPWB010000015">
    <property type="protein sequence ID" value="KAJ1093578.1"/>
    <property type="molecule type" value="Genomic_DNA"/>
</dbReference>
<dbReference type="GO" id="GO:0055056">
    <property type="term" value="F:D-glucose transmembrane transporter activity"/>
    <property type="evidence" value="ECO:0007669"/>
    <property type="project" value="TreeGrafter"/>
</dbReference>
<dbReference type="GO" id="GO:0070837">
    <property type="term" value="P:dehydroascorbic acid transport"/>
    <property type="evidence" value="ECO:0007669"/>
    <property type="project" value="TreeGrafter"/>
</dbReference>
<dbReference type="Gene3D" id="1.20.1250.20">
    <property type="entry name" value="MFS general substrate transporter like domains"/>
    <property type="match status" value="1"/>
</dbReference>
<evidence type="ECO:0000313" key="9">
    <source>
        <dbReference type="Proteomes" id="UP001066276"/>
    </source>
</evidence>
<dbReference type="InterPro" id="IPR020846">
    <property type="entry name" value="MFS_dom"/>
</dbReference>
<dbReference type="PROSITE" id="PS50850">
    <property type="entry name" value="MFS"/>
    <property type="match status" value="1"/>
</dbReference>
<organism evidence="8 9">
    <name type="scientific">Pleurodeles waltl</name>
    <name type="common">Iberian ribbed newt</name>
    <dbReference type="NCBI Taxonomy" id="8319"/>
    <lineage>
        <taxon>Eukaryota</taxon>
        <taxon>Metazoa</taxon>
        <taxon>Chordata</taxon>
        <taxon>Craniata</taxon>
        <taxon>Vertebrata</taxon>
        <taxon>Euteleostomi</taxon>
        <taxon>Amphibia</taxon>
        <taxon>Batrachia</taxon>
        <taxon>Caudata</taxon>
        <taxon>Salamandroidea</taxon>
        <taxon>Salamandridae</taxon>
        <taxon>Pleurodelinae</taxon>
        <taxon>Pleurodeles</taxon>
    </lineage>
</organism>
<keyword evidence="9" id="KW-1185">Reference proteome</keyword>
<comment type="subcellular location">
    <subcellularLocation>
        <location evidence="1">Membrane</location>
        <topology evidence="1">Multi-pass membrane protein</topology>
    </subcellularLocation>
</comment>
<sequence length="209" mass="23385">MGAGGEIHRELKQLESRLGPLEKGAAETEAAVPTLREARIIYAELLDCLRVLDYRTYTRKVHTEVDRSSTLLASFPWLSYASAIFITLFSLLFGLGPSAVSLVICVEIFTQSSRAAALVIAGSINWMGLYLTGMVFPYVVSSLGPFCFLIFLAVAFFTVIFLYIFLPETKGKSVLEVAEEFYRSRSSWKQELSPEESSQRQEQVMSTRL</sequence>
<keyword evidence="2 6" id="KW-0812">Transmembrane</keyword>
<dbReference type="InterPro" id="IPR045263">
    <property type="entry name" value="GLUT"/>
</dbReference>
<dbReference type="GO" id="GO:0046323">
    <property type="term" value="P:D-glucose import"/>
    <property type="evidence" value="ECO:0007669"/>
    <property type="project" value="TreeGrafter"/>
</dbReference>
<feature type="transmembrane region" description="Helical" evidence="6">
    <location>
        <begin position="77"/>
        <end position="104"/>
    </location>
</feature>
<dbReference type="SUPFAM" id="SSF103473">
    <property type="entry name" value="MFS general substrate transporter"/>
    <property type="match status" value="1"/>
</dbReference>
<evidence type="ECO:0000259" key="7">
    <source>
        <dbReference type="PROSITE" id="PS50850"/>
    </source>
</evidence>
<feature type="transmembrane region" description="Helical" evidence="6">
    <location>
        <begin position="142"/>
        <end position="166"/>
    </location>
</feature>
<dbReference type="InterPro" id="IPR005828">
    <property type="entry name" value="MFS_sugar_transport-like"/>
</dbReference>
<dbReference type="InterPro" id="IPR036259">
    <property type="entry name" value="MFS_trans_sf"/>
</dbReference>
<accession>A0AAV7LRD0</accession>
<comment type="caution">
    <text evidence="8">The sequence shown here is derived from an EMBL/GenBank/DDBJ whole genome shotgun (WGS) entry which is preliminary data.</text>
</comment>
<keyword evidence="3 6" id="KW-1133">Transmembrane helix</keyword>
<evidence type="ECO:0000256" key="5">
    <source>
        <dbReference type="SAM" id="MobiDB-lite"/>
    </source>
</evidence>
<feature type="transmembrane region" description="Helical" evidence="6">
    <location>
        <begin position="116"/>
        <end position="136"/>
    </location>
</feature>
<keyword evidence="4 6" id="KW-0472">Membrane</keyword>
<reference evidence="8" key="1">
    <citation type="journal article" date="2022" name="bioRxiv">
        <title>Sequencing and chromosome-scale assembly of the giantPleurodeles waltlgenome.</title>
        <authorList>
            <person name="Brown T."/>
            <person name="Elewa A."/>
            <person name="Iarovenko S."/>
            <person name="Subramanian E."/>
            <person name="Araus A.J."/>
            <person name="Petzold A."/>
            <person name="Susuki M."/>
            <person name="Suzuki K.-i.T."/>
            <person name="Hayashi T."/>
            <person name="Toyoda A."/>
            <person name="Oliveira C."/>
            <person name="Osipova E."/>
            <person name="Leigh N.D."/>
            <person name="Simon A."/>
            <person name="Yun M.H."/>
        </authorList>
    </citation>
    <scope>NUCLEOTIDE SEQUENCE</scope>
    <source>
        <strain evidence="8">20211129_DDA</strain>
        <tissue evidence="8">Liver</tissue>
    </source>
</reference>
<name>A0AAV7LRD0_PLEWA</name>
<gene>
    <name evidence="8" type="ORF">NDU88_006678</name>
</gene>
<evidence type="ECO:0000256" key="3">
    <source>
        <dbReference type="ARBA" id="ARBA00022989"/>
    </source>
</evidence>
<feature type="compositionally biased region" description="Polar residues" evidence="5">
    <location>
        <begin position="200"/>
        <end position="209"/>
    </location>
</feature>
<protein>
    <recommendedName>
        <fullName evidence="7">Major facilitator superfamily (MFS) profile domain-containing protein</fullName>
    </recommendedName>
</protein>